<sequence length="391" mass="42979">MIKRVIIDKANRLYQMPLDILSFLPSGERKLVLRHADLVDLASFRWPLDFPADHVPTVENMHPASGERLNNLKEEIISWMAAHHQVKLNTNEVLVGPGISAMVFASSLAYIDHGDLAFVPNLGVPLYRRAVIACGGDTVGYGISARNDWQPDFSKLGTRLGRVARVLYINSPHNPTGSELSDKQLSSLVWTASRENLLVINDAAYQSIPSRLPVSLLSAEGGKRVGVELYSFSYSFGLPAMPFGFAVGNREALAGLKGALSLFAAPMPDYFVEPAIRAIRQYPGTGIKKVRSLVQSSAAEATHLLSELALETSGAATVPFLWTRIARRRPATNIARLLYRRSRVLVVPGTSFGENGQGFLRFSLTAEPALYSEATGRIKRRIKLLGEREEK</sequence>
<accession>A0A855WYK7</accession>
<dbReference type="SUPFAM" id="SSF53383">
    <property type="entry name" value="PLP-dependent transferases"/>
    <property type="match status" value="1"/>
</dbReference>
<evidence type="ECO:0000256" key="2">
    <source>
        <dbReference type="ARBA" id="ARBA00022576"/>
    </source>
</evidence>
<dbReference type="CDD" id="cd00609">
    <property type="entry name" value="AAT_like"/>
    <property type="match status" value="1"/>
</dbReference>
<keyword evidence="3" id="KW-0808">Transferase</keyword>
<reference evidence="5 6" key="1">
    <citation type="journal article" date="2018" name="ISME J.">
        <title>A methanotrophic archaeon couples anaerobic oxidation of methane to Fe(III) reduction.</title>
        <authorList>
            <person name="Cai C."/>
            <person name="Leu A.O."/>
            <person name="Xie G.J."/>
            <person name="Guo J."/>
            <person name="Feng Y."/>
            <person name="Zhao J.X."/>
            <person name="Tyson G.W."/>
            <person name="Yuan Z."/>
            <person name="Hu S."/>
        </authorList>
    </citation>
    <scope>NUCLEOTIDE SEQUENCE [LARGE SCALE GENOMIC DNA]</scope>
    <source>
        <strain evidence="5">FeB_12</strain>
    </source>
</reference>
<organism evidence="5 6">
    <name type="scientific">candidate division GN15 bacterium</name>
    <dbReference type="NCBI Taxonomy" id="2072418"/>
    <lineage>
        <taxon>Bacteria</taxon>
        <taxon>candidate division GN15</taxon>
    </lineage>
</organism>
<dbReference type="Gene3D" id="3.40.640.10">
    <property type="entry name" value="Type I PLP-dependent aspartate aminotransferase-like (Major domain)"/>
    <property type="match status" value="1"/>
</dbReference>
<evidence type="ECO:0000259" key="4">
    <source>
        <dbReference type="Pfam" id="PF00155"/>
    </source>
</evidence>
<dbReference type="PANTHER" id="PTHR42832:SF3">
    <property type="entry name" value="L-GLUTAMINE--4-(METHYLSULFANYL)-2-OXOBUTANOATE AMINOTRANSFERASE"/>
    <property type="match status" value="1"/>
</dbReference>
<gene>
    <name evidence="5" type="ORF">C3F09_11355</name>
</gene>
<dbReference type="InterPro" id="IPR050881">
    <property type="entry name" value="LL-DAP_aminotransferase"/>
</dbReference>
<comment type="cofactor">
    <cofactor evidence="1">
        <name>pyridoxal 5'-phosphate</name>
        <dbReference type="ChEBI" id="CHEBI:597326"/>
    </cofactor>
</comment>
<evidence type="ECO:0000313" key="6">
    <source>
        <dbReference type="Proteomes" id="UP000250918"/>
    </source>
</evidence>
<dbReference type="Gene3D" id="3.90.1150.10">
    <property type="entry name" value="Aspartate Aminotransferase, domain 1"/>
    <property type="match status" value="1"/>
</dbReference>
<dbReference type="EMBL" id="PQAP01000196">
    <property type="protein sequence ID" value="PWB68567.1"/>
    <property type="molecule type" value="Genomic_DNA"/>
</dbReference>
<evidence type="ECO:0000256" key="3">
    <source>
        <dbReference type="ARBA" id="ARBA00022679"/>
    </source>
</evidence>
<dbReference type="AlphaFoldDB" id="A0A855WYK7"/>
<feature type="domain" description="Aminotransferase class I/classII large" evidence="4">
    <location>
        <begin position="70"/>
        <end position="371"/>
    </location>
</feature>
<dbReference type="InterPro" id="IPR004839">
    <property type="entry name" value="Aminotransferase_I/II_large"/>
</dbReference>
<dbReference type="GO" id="GO:0008483">
    <property type="term" value="F:transaminase activity"/>
    <property type="evidence" value="ECO:0007669"/>
    <property type="project" value="UniProtKB-KW"/>
</dbReference>
<dbReference type="Pfam" id="PF00155">
    <property type="entry name" value="Aminotran_1_2"/>
    <property type="match status" value="1"/>
</dbReference>
<dbReference type="InterPro" id="IPR015424">
    <property type="entry name" value="PyrdxlP-dep_Trfase"/>
</dbReference>
<dbReference type="InterPro" id="IPR015422">
    <property type="entry name" value="PyrdxlP-dep_Trfase_small"/>
</dbReference>
<name>A0A855WYK7_9BACT</name>
<evidence type="ECO:0000313" key="5">
    <source>
        <dbReference type="EMBL" id="PWB68567.1"/>
    </source>
</evidence>
<dbReference type="GO" id="GO:0030170">
    <property type="term" value="F:pyridoxal phosphate binding"/>
    <property type="evidence" value="ECO:0007669"/>
    <property type="project" value="InterPro"/>
</dbReference>
<comment type="caution">
    <text evidence="5">The sequence shown here is derived from an EMBL/GenBank/DDBJ whole genome shotgun (WGS) entry which is preliminary data.</text>
</comment>
<proteinExistence type="predicted"/>
<keyword evidence="2" id="KW-0032">Aminotransferase</keyword>
<dbReference type="PANTHER" id="PTHR42832">
    <property type="entry name" value="AMINO ACID AMINOTRANSFERASE"/>
    <property type="match status" value="1"/>
</dbReference>
<dbReference type="Proteomes" id="UP000250918">
    <property type="component" value="Unassembled WGS sequence"/>
</dbReference>
<evidence type="ECO:0000256" key="1">
    <source>
        <dbReference type="ARBA" id="ARBA00001933"/>
    </source>
</evidence>
<protein>
    <recommendedName>
        <fullName evidence="4">Aminotransferase class I/classII large domain-containing protein</fullName>
    </recommendedName>
</protein>
<dbReference type="InterPro" id="IPR015421">
    <property type="entry name" value="PyrdxlP-dep_Trfase_major"/>
</dbReference>